<accession>A0ABU8H0W5</accession>
<comment type="caution">
    <text evidence="1">The sequence shown here is derived from an EMBL/GenBank/DDBJ whole genome shotgun (WGS) entry which is preliminary data.</text>
</comment>
<reference evidence="1 2" key="1">
    <citation type="journal article" date="2013" name="Int. J. Syst. Evol. Microbiol.">
        <title>Sphingomonas kyungheensis sp. nov., a bacterium with ginsenoside-converting activity isolated from soil of a ginseng field.</title>
        <authorList>
            <person name="Son H.M."/>
            <person name="Yang J.E."/>
            <person name="Park Y."/>
            <person name="Han C.K."/>
            <person name="Kim S.G."/>
            <person name="Kook M."/>
            <person name="Yi T.H."/>
        </authorList>
    </citation>
    <scope>NUCLEOTIDE SEQUENCE [LARGE SCALE GENOMIC DNA]</scope>
    <source>
        <strain evidence="1 2">LMG 26582</strain>
    </source>
</reference>
<protein>
    <submittedName>
        <fullName evidence="1">Uncharacterized protein</fullName>
    </submittedName>
</protein>
<organism evidence="1 2">
    <name type="scientific">Sphingomonas kyungheensis</name>
    <dbReference type="NCBI Taxonomy" id="1069987"/>
    <lineage>
        <taxon>Bacteria</taxon>
        <taxon>Pseudomonadati</taxon>
        <taxon>Pseudomonadota</taxon>
        <taxon>Alphaproteobacteria</taxon>
        <taxon>Sphingomonadales</taxon>
        <taxon>Sphingomonadaceae</taxon>
        <taxon>Sphingomonas</taxon>
    </lineage>
</organism>
<keyword evidence="2" id="KW-1185">Reference proteome</keyword>
<dbReference type="RefSeq" id="WP_336544726.1">
    <property type="nucleotide sequence ID" value="NZ_JBBBDM010000002.1"/>
</dbReference>
<dbReference type="Proteomes" id="UP001367771">
    <property type="component" value="Unassembled WGS sequence"/>
</dbReference>
<evidence type="ECO:0000313" key="2">
    <source>
        <dbReference type="Proteomes" id="UP001367771"/>
    </source>
</evidence>
<gene>
    <name evidence="1" type="ORF">V8201_06005</name>
</gene>
<proteinExistence type="predicted"/>
<evidence type="ECO:0000313" key="1">
    <source>
        <dbReference type="EMBL" id="MEI5686630.1"/>
    </source>
</evidence>
<name>A0ABU8H0W5_9SPHN</name>
<dbReference type="EMBL" id="JBBBDM010000002">
    <property type="protein sequence ID" value="MEI5686630.1"/>
    <property type="molecule type" value="Genomic_DNA"/>
</dbReference>
<sequence>MPVIANVVQVLIVLGKQPVPQFPISSGTRDTVPVASGYHQQNTVIPSKDQTAKATQSRPFLDLYQEGRSGGHHSVKFF</sequence>